<keyword evidence="1" id="KW-1133">Transmembrane helix</keyword>
<sequence>MNFFETRIVRTWEPSIWLRVILTVLLLASAGVVYVWKPDVSWLMNISYGVYMISLFLALSQSFFKPKYLGNLSVSEERIRVDLHGEQKEFPISELEQLGFNYRGYSSFWKHSIYGNKNHFYFMVSSGEKFDYEIVLQNKEVKEEFKLLLKRIQNTSYLKIAQTGNSTF</sequence>
<dbReference type="AlphaFoldDB" id="A0A9X1RZ54"/>
<feature type="transmembrane region" description="Helical" evidence="1">
    <location>
        <begin position="42"/>
        <end position="59"/>
    </location>
</feature>
<gene>
    <name evidence="2" type="ORF">LGQ90_14830</name>
</gene>
<keyword evidence="1" id="KW-0812">Transmembrane</keyword>
<dbReference type="Proteomes" id="UP001139414">
    <property type="component" value="Unassembled WGS sequence"/>
</dbReference>
<evidence type="ECO:0000256" key="1">
    <source>
        <dbReference type="SAM" id="Phobius"/>
    </source>
</evidence>
<protein>
    <submittedName>
        <fullName evidence="2">Uncharacterized protein</fullName>
    </submittedName>
</protein>
<reference evidence="2" key="1">
    <citation type="submission" date="2021-10" db="EMBL/GenBank/DDBJ databases">
        <title>Gramella sp. ASW11-100T, isolated from marine sediment.</title>
        <authorList>
            <person name="Xia C."/>
        </authorList>
    </citation>
    <scope>NUCLEOTIDE SEQUENCE</scope>
    <source>
        <strain evidence="2">ASW11-100</strain>
    </source>
</reference>
<name>A0A9X1RZ54_9FLAO</name>
<dbReference type="RefSeq" id="WP_229342327.1">
    <property type="nucleotide sequence ID" value="NZ_JAJBZG010000005.1"/>
</dbReference>
<evidence type="ECO:0000313" key="2">
    <source>
        <dbReference type="EMBL" id="MCB7482542.1"/>
    </source>
</evidence>
<dbReference type="EMBL" id="JAJBZG010000005">
    <property type="protein sequence ID" value="MCB7482542.1"/>
    <property type="molecule type" value="Genomic_DNA"/>
</dbReference>
<evidence type="ECO:0000313" key="3">
    <source>
        <dbReference type="Proteomes" id="UP001139414"/>
    </source>
</evidence>
<accession>A0A9X1RZ54</accession>
<comment type="caution">
    <text evidence="2">The sequence shown here is derived from an EMBL/GenBank/DDBJ whole genome shotgun (WGS) entry which is preliminary data.</text>
</comment>
<keyword evidence="1" id="KW-0472">Membrane</keyword>
<organism evidence="2 3">
    <name type="scientific">Christiangramia sediminis</name>
    <dbReference type="NCBI Taxonomy" id="2881336"/>
    <lineage>
        <taxon>Bacteria</taxon>
        <taxon>Pseudomonadati</taxon>
        <taxon>Bacteroidota</taxon>
        <taxon>Flavobacteriia</taxon>
        <taxon>Flavobacteriales</taxon>
        <taxon>Flavobacteriaceae</taxon>
        <taxon>Christiangramia</taxon>
    </lineage>
</organism>
<proteinExistence type="predicted"/>
<feature type="transmembrane region" description="Helical" evidence="1">
    <location>
        <begin position="16"/>
        <end position="36"/>
    </location>
</feature>
<keyword evidence="3" id="KW-1185">Reference proteome</keyword>